<proteinExistence type="inferred from homology"/>
<accession>A0A9D3S6S3</accession>
<gene>
    <name evidence="6" type="ORF">ANANG_G00031580</name>
</gene>
<dbReference type="GO" id="GO:0032217">
    <property type="term" value="F:riboflavin transmembrane transporter activity"/>
    <property type="evidence" value="ECO:0007669"/>
    <property type="project" value="TreeGrafter"/>
</dbReference>
<evidence type="ECO:0000256" key="1">
    <source>
        <dbReference type="ARBA" id="ARBA00007932"/>
    </source>
</evidence>
<evidence type="ECO:0000259" key="5">
    <source>
        <dbReference type="Pfam" id="PF03024"/>
    </source>
</evidence>
<keyword evidence="7" id="KW-1185">Reference proteome</keyword>
<dbReference type="Pfam" id="PF03024">
    <property type="entry name" value="Folate_rec"/>
    <property type="match status" value="1"/>
</dbReference>
<name>A0A9D3S6S3_ANGAN</name>
<reference evidence="6" key="1">
    <citation type="submission" date="2021-01" db="EMBL/GenBank/DDBJ databases">
        <title>A chromosome-scale assembly of European eel, Anguilla anguilla.</title>
        <authorList>
            <person name="Henkel C."/>
            <person name="Jong-Raadsen S.A."/>
            <person name="Dufour S."/>
            <person name="Weltzien F.-A."/>
            <person name="Palstra A.P."/>
            <person name="Pelster B."/>
            <person name="Spaink H.P."/>
            <person name="Van Den Thillart G.E."/>
            <person name="Jansen H."/>
            <person name="Zahm M."/>
            <person name="Klopp C."/>
            <person name="Cedric C."/>
            <person name="Louis A."/>
            <person name="Berthelot C."/>
            <person name="Parey E."/>
            <person name="Roest Crollius H."/>
            <person name="Montfort J."/>
            <person name="Robinson-Rechavi M."/>
            <person name="Bucao C."/>
            <person name="Bouchez O."/>
            <person name="Gislard M."/>
            <person name="Lluch J."/>
            <person name="Milhes M."/>
            <person name="Lampietro C."/>
            <person name="Lopez Roques C."/>
            <person name="Donnadieu C."/>
            <person name="Braasch I."/>
            <person name="Desvignes T."/>
            <person name="Postlethwait J."/>
            <person name="Bobe J."/>
            <person name="Guiguen Y."/>
            <person name="Dirks R."/>
        </authorList>
    </citation>
    <scope>NUCLEOTIDE SEQUENCE</scope>
    <source>
        <strain evidence="6">Tag_6206</strain>
        <tissue evidence="6">Liver</tissue>
    </source>
</reference>
<dbReference type="PANTHER" id="PTHR10517:SF25">
    <property type="entry name" value="RETBINDIN ISOFORM X1"/>
    <property type="match status" value="1"/>
</dbReference>
<dbReference type="InterPro" id="IPR004269">
    <property type="entry name" value="Folate_rcpt"/>
</dbReference>
<evidence type="ECO:0000313" key="7">
    <source>
        <dbReference type="Proteomes" id="UP001044222"/>
    </source>
</evidence>
<dbReference type="PANTHER" id="PTHR10517">
    <property type="entry name" value="FOLATE RECEPTOR"/>
    <property type="match status" value="1"/>
</dbReference>
<comment type="caution">
    <text evidence="6">The sequence shown here is derived from an EMBL/GenBank/DDBJ whole genome shotgun (WGS) entry which is preliminary data.</text>
</comment>
<evidence type="ECO:0000256" key="4">
    <source>
        <dbReference type="SAM" id="MobiDB-lite"/>
    </source>
</evidence>
<evidence type="ECO:0000313" key="6">
    <source>
        <dbReference type="EMBL" id="KAG5853886.1"/>
    </source>
</evidence>
<evidence type="ECO:0000256" key="3">
    <source>
        <dbReference type="ARBA" id="ARBA00023157"/>
    </source>
</evidence>
<dbReference type="Proteomes" id="UP001044222">
    <property type="component" value="Unassembled WGS sequence"/>
</dbReference>
<keyword evidence="2" id="KW-0732">Signal</keyword>
<feature type="compositionally biased region" description="Low complexity" evidence="4">
    <location>
        <begin position="236"/>
        <end position="247"/>
    </location>
</feature>
<dbReference type="AlphaFoldDB" id="A0A9D3S6S3"/>
<dbReference type="GO" id="GO:1902444">
    <property type="term" value="F:riboflavin binding"/>
    <property type="evidence" value="ECO:0007669"/>
    <property type="project" value="TreeGrafter"/>
</dbReference>
<feature type="domain" description="Folate receptor-like" evidence="5">
    <location>
        <begin position="4"/>
        <end position="178"/>
    </location>
</feature>
<sequence length="316" mass="34857">MALKDGKHKATPGPEPHLKDCRLYADNACCSENDAQEIAASPVTKVDDVVWGRCGALSPSCEAFFRRAACFRRCSPDAARWPHPLDPASIQGVPLCRSFCRDWFEACKADLTCTGHRGGERKKGPRGNNCTGNCVTYQQVYRDGRGLCETLWGDAFVTVEDEAREEKEEKEEASCGCLTLSPTDGEVIAALRAQEEDPDELDTTKAGLPQYRAPCRAKSQPPPPEGATRPRRPRRPAATATTPSCASARSSWRTWRAAAAGSRTFPRKHFGGLHRFRDPEKGRICHRLRRPVSSIQALRNAQPALRYDICSKASCL</sequence>
<comment type="similarity">
    <text evidence="1">Belongs to the folate receptor family.</text>
</comment>
<protein>
    <recommendedName>
        <fullName evidence="5">Folate receptor-like domain-containing protein</fullName>
    </recommendedName>
</protein>
<dbReference type="EMBL" id="JAFIRN010000002">
    <property type="protein sequence ID" value="KAG5853886.1"/>
    <property type="molecule type" value="Genomic_DNA"/>
</dbReference>
<dbReference type="GO" id="GO:0038023">
    <property type="term" value="F:signaling receptor activity"/>
    <property type="evidence" value="ECO:0007669"/>
    <property type="project" value="TreeGrafter"/>
</dbReference>
<feature type="region of interest" description="Disordered" evidence="4">
    <location>
        <begin position="194"/>
        <end position="247"/>
    </location>
</feature>
<evidence type="ECO:0000256" key="2">
    <source>
        <dbReference type="ARBA" id="ARBA00022729"/>
    </source>
</evidence>
<organism evidence="6 7">
    <name type="scientific">Anguilla anguilla</name>
    <name type="common">European freshwater eel</name>
    <name type="synonym">Muraena anguilla</name>
    <dbReference type="NCBI Taxonomy" id="7936"/>
    <lineage>
        <taxon>Eukaryota</taxon>
        <taxon>Metazoa</taxon>
        <taxon>Chordata</taxon>
        <taxon>Craniata</taxon>
        <taxon>Vertebrata</taxon>
        <taxon>Euteleostomi</taxon>
        <taxon>Actinopterygii</taxon>
        <taxon>Neopterygii</taxon>
        <taxon>Teleostei</taxon>
        <taxon>Anguilliformes</taxon>
        <taxon>Anguillidae</taxon>
        <taxon>Anguilla</taxon>
    </lineage>
</organism>
<keyword evidence="3" id="KW-1015">Disulfide bond</keyword>
<dbReference type="InterPro" id="IPR018143">
    <property type="entry name" value="Folate_rcpt-like"/>
</dbReference>
<dbReference type="GO" id="GO:0009897">
    <property type="term" value="C:external side of plasma membrane"/>
    <property type="evidence" value="ECO:0007669"/>
    <property type="project" value="TreeGrafter"/>
</dbReference>